<sequence>MNLVVEKTVDSYMSLSGYLLLKSSTAYNLTEIHYYLSGYLQLKSSTAYNLTEIHYEFMPSMQGKREILVIDQHTFNMVSVDGRYWTCTRRTSAKCKSRVRFDSQKRIVLYDSEHNHPPRQLAKVHGKYIRFDLHFELSIKIQLTYELIPSSHGKHPVLMIDNHTFNKVTSDGRHWACSRKTSSKCKAKVRLDNQKIVLYEKEHNHPPRNLVKINGNTVACTSVYTFSLQNQLTYEFIPSTHGKHSVLKIDNHTFNQTTKDGRYWTCSRRTSTRCKARVRFDSTCEQIVLYDRIHNHEARKLVKIEGRYFKM</sequence>
<feature type="domain" description="FLYWCH-type" evidence="4">
    <location>
        <begin position="151"/>
        <end position="205"/>
    </location>
</feature>
<comment type="caution">
    <text evidence="5">The sequence shown here is derived from an EMBL/GenBank/DDBJ whole genome shotgun (WGS) entry which is preliminary data.</text>
</comment>
<gene>
    <name evidence="5" type="ORF">ABMA27_001313</name>
</gene>
<dbReference type="Proteomes" id="UP001549920">
    <property type="component" value="Unassembled WGS sequence"/>
</dbReference>
<organism evidence="5 6">
    <name type="scientific">Loxostege sticticalis</name>
    <name type="common">Beet webworm moth</name>
    <dbReference type="NCBI Taxonomy" id="481309"/>
    <lineage>
        <taxon>Eukaryota</taxon>
        <taxon>Metazoa</taxon>
        <taxon>Ecdysozoa</taxon>
        <taxon>Arthropoda</taxon>
        <taxon>Hexapoda</taxon>
        <taxon>Insecta</taxon>
        <taxon>Pterygota</taxon>
        <taxon>Neoptera</taxon>
        <taxon>Endopterygota</taxon>
        <taxon>Lepidoptera</taxon>
        <taxon>Glossata</taxon>
        <taxon>Ditrysia</taxon>
        <taxon>Pyraloidea</taxon>
        <taxon>Crambidae</taxon>
        <taxon>Pyraustinae</taxon>
        <taxon>Loxostege</taxon>
    </lineage>
</organism>
<keyword evidence="6" id="KW-1185">Reference proteome</keyword>
<feature type="domain" description="FLYWCH-type" evidence="4">
    <location>
        <begin position="243"/>
        <end position="296"/>
    </location>
</feature>
<dbReference type="Gene3D" id="2.20.25.240">
    <property type="match status" value="3"/>
</dbReference>
<keyword evidence="3" id="KW-0862">Zinc</keyword>
<evidence type="ECO:0000313" key="5">
    <source>
        <dbReference type="EMBL" id="KAL0881450.1"/>
    </source>
</evidence>
<evidence type="ECO:0000313" key="6">
    <source>
        <dbReference type="Proteomes" id="UP001549920"/>
    </source>
</evidence>
<keyword evidence="2" id="KW-0863">Zinc-finger</keyword>
<proteinExistence type="predicted"/>
<dbReference type="Pfam" id="PF04500">
    <property type="entry name" value="FLYWCH"/>
    <property type="match status" value="3"/>
</dbReference>
<evidence type="ECO:0000256" key="2">
    <source>
        <dbReference type="ARBA" id="ARBA00022771"/>
    </source>
</evidence>
<evidence type="ECO:0000256" key="1">
    <source>
        <dbReference type="ARBA" id="ARBA00022723"/>
    </source>
</evidence>
<keyword evidence="1" id="KW-0479">Metal-binding</keyword>
<feature type="domain" description="FLYWCH-type" evidence="4">
    <location>
        <begin position="62"/>
        <end position="116"/>
    </location>
</feature>
<accession>A0ABR3HY07</accession>
<evidence type="ECO:0000259" key="4">
    <source>
        <dbReference type="Pfam" id="PF04500"/>
    </source>
</evidence>
<dbReference type="InterPro" id="IPR007588">
    <property type="entry name" value="Znf_FLYWCH"/>
</dbReference>
<dbReference type="EMBL" id="JBEUOH010000011">
    <property type="protein sequence ID" value="KAL0881450.1"/>
    <property type="molecule type" value="Genomic_DNA"/>
</dbReference>
<name>A0ABR3HY07_LOXSC</name>
<reference evidence="5 6" key="1">
    <citation type="submission" date="2024-06" db="EMBL/GenBank/DDBJ databases">
        <title>A chromosome-level genome assembly of beet webworm, Loxostege sticticalis.</title>
        <authorList>
            <person name="Zhang Y."/>
        </authorList>
    </citation>
    <scope>NUCLEOTIDE SEQUENCE [LARGE SCALE GENOMIC DNA]</scope>
    <source>
        <strain evidence="5">AQ026</strain>
        <tissue evidence="5">Whole body</tissue>
    </source>
</reference>
<protein>
    <recommendedName>
        <fullName evidence="4">FLYWCH-type domain-containing protein</fullName>
    </recommendedName>
</protein>
<evidence type="ECO:0000256" key="3">
    <source>
        <dbReference type="ARBA" id="ARBA00022833"/>
    </source>
</evidence>